<reference evidence="2" key="1">
    <citation type="submission" date="2021-06" db="EMBL/GenBank/DDBJ databases">
        <authorList>
            <person name="Hodson N. C."/>
            <person name="Mongue J. A."/>
            <person name="Jaron S. K."/>
        </authorList>
    </citation>
    <scope>NUCLEOTIDE SEQUENCE</scope>
</reference>
<organism evidence="2 3">
    <name type="scientific">Allacma fusca</name>
    <dbReference type="NCBI Taxonomy" id="39272"/>
    <lineage>
        <taxon>Eukaryota</taxon>
        <taxon>Metazoa</taxon>
        <taxon>Ecdysozoa</taxon>
        <taxon>Arthropoda</taxon>
        <taxon>Hexapoda</taxon>
        <taxon>Collembola</taxon>
        <taxon>Symphypleona</taxon>
        <taxon>Sminthuridae</taxon>
        <taxon>Allacma</taxon>
    </lineage>
</organism>
<dbReference type="Proteomes" id="UP000708208">
    <property type="component" value="Unassembled WGS sequence"/>
</dbReference>
<accession>A0A8J2KIA1</accession>
<protein>
    <submittedName>
        <fullName evidence="2">Uncharacterized protein</fullName>
    </submittedName>
</protein>
<gene>
    <name evidence="2" type="ORF">AFUS01_LOCUS27501</name>
</gene>
<dbReference type="OrthoDB" id="8181851at2759"/>
<dbReference type="AlphaFoldDB" id="A0A8J2KIA1"/>
<comment type="caution">
    <text evidence="2">The sequence shown here is derived from an EMBL/GenBank/DDBJ whole genome shotgun (WGS) entry which is preliminary data.</text>
</comment>
<feature type="compositionally biased region" description="Polar residues" evidence="1">
    <location>
        <begin position="112"/>
        <end position="125"/>
    </location>
</feature>
<evidence type="ECO:0000313" key="3">
    <source>
        <dbReference type="Proteomes" id="UP000708208"/>
    </source>
</evidence>
<evidence type="ECO:0000256" key="1">
    <source>
        <dbReference type="SAM" id="MobiDB-lite"/>
    </source>
</evidence>
<feature type="compositionally biased region" description="Low complexity" evidence="1">
    <location>
        <begin position="126"/>
        <end position="149"/>
    </location>
</feature>
<feature type="compositionally biased region" description="Polar residues" evidence="1">
    <location>
        <begin position="71"/>
        <end position="96"/>
    </location>
</feature>
<sequence length="149" mass="16215">MNASGTSAIAINALLTTIWKKSWNFQVKRQTGKVMGTRRILNPKTYSGGKPMKSRKFLGPDLDHVRGAHFRTSSTADMNNSRDNNKSNQCNPNHTKSGPGRSSGYGGDKSKANLNNHANQMNPNHKSYQGSQSSSKQGSSGSNSSSWKK</sequence>
<evidence type="ECO:0000313" key="2">
    <source>
        <dbReference type="EMBL" id="CAG7816907.1"/>
    </source>
</evidence>
<feature type="region of interest" description="Disordered" evidence="1">
    <location>
        <begin position="43"/>
        <end position="149"/>
    </location>
</feature>
<dbReference type="EMBL" id="CAJVCH010381468">
    <property type="protein sequence ID" value="CAG7816907.1"/>
    <property type="molecule type" value="Genomic_DNA"/>
</dbReference>
<proteinExistence type="predicted"/>
<keyword evidence="3" id="KW-1185">Reference proteome</keyword>
<name>A0A8J2KIA1_9HEXA</name>